<accession>A0A8X6NXZ1</accession>
<keyword evidence="8 13" id="KW-0472">Membrane</keyword>
<keyword evidence="10" id="KW-0325">Glycoprotein</keyword>
<dbReference type="GO" id="GO:0015276">
    <property type="term" value="F:ligand-gated monoatomic ion channel activity"/>
    <property type="evidence" value="ECO:0007669"/>
    <property type="project" value="InterPro"/>
</dbReference>
<dbReference type="AlphaFoldDB" id="A0A8X6NXZ1"/>
<reference evidence="16" key="1">
    <citation type="submission" date="2020-08" db="EMBL/GenBank/DDBJ databases">
        <title>Multicomponent nature underlies the extraordinary mechanical properties of spider dragline silk.</title>
        <authorList>
            <person name="Kono N."/>
            <person name="Nakamura H."/>
            <person name="Mori M."/>
            <person name="Yoshida Y."/>
            <person name="Ohtoshi R."/>
            <person name="Malay A.D."/>
            <person name="Moran D.A.P."/>
            <person name="Tomita M."/>
            <person name="Numata K."/>
            <person name="Arakawa K."/>
        </authorList>
    </citation>
    <scope>NUCLEOTIDE SEQUENCE</scope>
</reference>
<dbReference type="InterPro" id="IPR001320">
    <property type="entry name" value="Iontro_rcpt_C"/>
</dbReference>
<feature type="domain" description="Ionotropic glutamate receptor C-terminal" evidence="14">
    <location>
        <begin position="136"/>
        <end position="224"/>
    </location>
</feature>
<keyword evidence="12" id="KW-0407">Ion channel</keyword>
<evidence type="ECO:0000256" key="9">
    <source>
        <dbReference type="ARBA" id="ARBA00023170"/>
    </source>
</evidence>
<feature type="transmembrane region" description="Helical" evidence="13">
    <location>
        <begin position="154"/>
        <end position="173"/>
    </location>
</feature>
<name>A0A8X6NXZ1_NEPPI</name>
<feature type="transmembrane region" description="Helical" evidence="13">
    <location>
        <begin position="185"/>
        <end position="213"/>
    </location>
</feature>
<dbReference type="OrthoDB" id="6434995at2759"/>
<feature type="domain" description="Ionotropic glutamate receptor L-glutamate and glycine-binding" evidence="15">
    <location>
        <begin position="7"/>
        <end position="114"/>
    </location>
</feature>
<evidence type="ECO:0000256" key="10">
    <source>
        <dbReference type="ARBA" id="ARBA00023180"/>
    </source>
</evidence>
<keyword evidence="4" id="KW-1003">Cell membrane</keyword>
<keyword evidence="6 13" id="KW-1133">Transmembrane helix</keyword>
<protein>
    <submittedName>
        <fullName evidence="16">Lig_chan-Glu_bd domain-containing protein</fullName>
    </submittedName>
</protein>
<dbReference type="PANTHER" id="PTHR42643:SF24">
    <property type="entry name" value="IONOTROPIC RECEPTOR 60A"/>
    <property type="match status" value="1"/>
</dbReference>
<evidence type="ECO:0000256" key="8">
    <source>
        <dbReference type="ARBA" id="ARBA00023136"/>
    </source>
</evidence>
<evidence type="ECO:0000256" key="2">
    <source>
        <dbReference type="ARBA" id="ARBA00008685"/>
    </source>
</evidence>
<dbReference type="PANTHER" id="PTHR42643">
    <property type="entry name" value="IONOTROPIC RECEPTOR 20A-RELATED"/>
    <property type="match status" value="1"/>
</dbReference>
<keyword evidence="9" id="KW-0675">Receptor</keyword>
<evidence type="ECO:0000313" key="17">
    <source>
        <dbReference type="Proteomes" id="UP000887013"/>
    </source>
</evidence>
<dbReference type="Gene3D" id="1.10.287.70">
    <property type="match status" value="1"/>
</dbReference>
<keyword evidence="3" id="KW-0813">Transport</keyword>
<evidence type="ECO:0000256" key="11">
    <source>
        <dbReference type="ARBA" id="ARBA00023286"/>
    </source>
</evidence>
<dbReference type="Gene3D" id="3.40.190.10">
    <property type="entry name" value="Periplasmic binding protein-like II"/>
    <property type="match status" value="1"/>
</dbReference>
<evidence type="ECO:0000256" key="3">
    <source>
        <dbReference type="ARBA" id="ARBA00022448"/>
    </source>
</evidence>
<keyword evidence="7" id="KW-0406">Ion transport</keyword>
<comment type="subcellular location">
    <subcellularLocation>
        <location evidence="1">Cell membrane</location>
        <topology evidence="1">Multi-pass membrane protein</topology>
    </subcellularLocation>
</comment>
<dbReference type="GO" id="GO:0050906">
    <property type="term" value="P:detection of stimulus involved in sensory perception"/>
    <property type="evidence" value="ECO:0007669"/>
    <property type="project" value="UniProtKB-ARBA"/>
</dbReference>
<comment type="similarity">
    <text evidence="2">Belongs to the glutamate-gated ion channel (TC 1.A.10.1) family.</text>
</comment>
<dbReference type="InterPro" id="IPR052192">
    <property type="entry name" value="Insect_Ionotropic_Sensory_Rcpt"/>
</dbReference>
<proteinExistence type="inferred from homology"/>
<dbReference type="GO" id="GO:0005886">
    <property type="term" value="C:plasma membrane"/>
    <property type="evidence" value="ECO:0007669"/>
    <property type="project" value="UniProtKB-SubCell"/>
</dbReference>
<evidence type="ECO:0000256" key="7">
    <source>
        <dbReference type="ARBA" id="ARBA00023065"/>
    </source>
</evidence>
<keyword evidence="5 13" id="KW-0812">Transmembrane</keyword>
<evidence type="ECO:0000256" key="4">
    <source>
        <dbReference type="ARBA" id="ARBA00022475"/>
    </source>
</evidence>
<keyword evidence="17" id="KW-1185">Reference proteome</keyword>
<feature type="transmembrane region" description="Helical" evidence="13">
    <location>
        <begin position="122"/>
        <end position="142"/>
    </location>
</feature>
<evidence type="ECO:0000256" key="6">
    <source>
        <dbReference type="ARBA" id="ARBA00022989"/>
    </source>
</evidence>
<gene>
    <name evidence="16" type="primary">AVEN_137813_1</name>
    <name evidence="16" type="ORF">NPIL_471641</name>
</gene>
<keyword evidence="11" id="KW-1071">Ligand-gated ion channel</keyword>
<dbReference type="InterPro" id="IPR019594">
    <property type="entry name" value="Glu/Gly-bd"/>
</dbReference>
<evidence type="ECO:0000259" key="14">
    <source>
        <dbReference type="Pfam" id="PF00060"/>
    </source>
</evidence>
<evidence type="ECO:0000256" key="5">
    <source>
        <dbReference type="ARBA" id="ARBA00022692"/>
    </source>
</evidence>
<evidence type="ECO:0000256" key="12">
    <source>
        <dbReference type="ARBA" id="ARBA00023303"/>
    </source>
</evidence>
<evidence type="ECO:0000256" key="1">
    <source>
        <dbReference type="ARBA" id="ARBA00004651"/>
    </source>
</evidence>
<dbReference type="Pfam" id="PF00060">
    <property type="entry name" value="Lig_chan"/>
    <property type="match status" value="1"/>
</dbReference>
<evidence type="ECO:0000256" key="13">
    <source>
        <dbReference type="SAM" id="Phobius"/>
    </source>
</evidence>
<dbReference type="Pfam" id="PF10613">
    <property type="entry name" value="Lig_chan-Glu_bd"/>
    <property type="match status" value="1"/>
</dbReference>
<evidence type="ECO:0000259" key="15">
    <source>
        <dbReference type="Pfam" id="PF10613"/>
    </source>
</evidence>
<evidence type="ECO:0000313" key="16">
    <source>
        <dbReference type="EMBL" id="GFT36795.1"/>
    </source>
</evidence>
<comment type="caution">
    <text evidence="16">The sequence shown here is derived from an EMBL/GenBank/DDBJ whole genome shotgun (WGS) entry which is preliminary data.</text>
</comment>
<organism evidence="16 17">
    <name type="scientific">Nephila pilipes</name>
    <name type="common">Giant wood spider</name>
    <name type="synonym">Nephila maculata</name>
    <dbReference type="NCBI Taxonomy" id="299642"/>
    <lineage>
        <taxon>Eukaryota</taxon>
        <taxon>Metazoa</taxon>
        <taxon>Ecdysozoa</taxon>
        <taxon>Arthropoda</taxon>
        <taxon>Chelicerata</taxon>
        <taxon>Arachnida</taxon>
        <taxon>Araneae</taxon>
        <taxon>Araneomorphae</taxon>
        <taxon>Entelegynae</taxon>
        <taxon>Araneoidea</taxon>
        <taxon>Nephilidae</taxon>
        <taxon>Nephila</taxon>
    </lineage>
</organism>
<dbReference type="EMBL" id="BMAW01013997">
    <property type="protein sequence ID" value="GFT36795.1"/>
    <property type="molecule type" value="Genomic_DNA"/>
</dbReference>
<sequence length="229" mass="26035">MICSKLIRVATIATEGMVFNRMEDGTYNFSGVEGKYLDIILKALNLKYEMVLPEDKEGGRLLSNGNWSGMIGEITKGNADLAFNYLIVNEQRGKVVDFSTIYLTGDMAFAIQKPVAYPVSMAYIYPFDVTIWFLILALLFLMPLVFQAQFRTKYTYFNTLITFVGSLLGKSSFRDDGKLKHRMITYLWYFFGMILSFSYSAVLLSVLTVALQIPTVKNFEELAKAIEKK</sequence>
<dbReference type="SUPFAM" id="SSF53850">
    <property type="entry name" value="Periplasmic binding protein-like II"/>
    <property type="match status" value="1"/>
</dbReference>
<dbReference type="Proteomes" id="UP000887013">
    <property type="component" value="Unassembled WGS sequence"/>
</dbReference>